<keyword evidence="2" id="KW-0645">Protease</keyword>
<dbReference type="PANTHER" id="PTHR47360:SF1">
    <property type="entry name" value="ENDOPEPTIDASE NLPC-RELATED"/>
    <property type="match status" value="1"/>
</dbReference>
<dbReference type="InterPro" id="IPR052062">
    <property type="entry name" value="Murein_DD/LD_carboxypeptidase"/>
</dbReference>
<reference evidence="9 10" key="1">
    <citation type="journal article" date="2022" name="Environ. Microbiol. Rep.">
        <title>Eco-phylogenetic analyses reveal divergent evolution of vitamin B12 metabolism in the marine bacterial family 'Psychromonadaceae'.</title>
        <authorList>
            <person name="Jin X."/>
            <person name="Yang Y."/>
            <person name="Cao H."/>
            <person name="Gao B."/>
            <person name="Zhao Z."/>
        </authorList>
    </citation>
    <scope>NUCLEOTIDE SEQUENCE [LARGE SCALE GENOMIC DNA]</scope>
    <source>
        <strain evidence="9 10">MKS20</strain>
    </source>
</reference>
<dbReference type="PANTHER" id="PTHR47360">
    <property type="entry name" value="MUREIN DD-ENDOPEPTIDASE MEPS/MUREIN LD-CARBOXYPEPTIDASE"/>
    <property type="match status" value="1"/>
</dbReference>
<evidence type="ECO:0000313" key="9">
    <source>
        <dbReference type="EMBL" id="MCE2593493.1"/>
    </source>
</evidence>
<feature type="domain" description="NlpC/P60" evidence="8">
    <location>
        <begin position="49"/>
        <end position="170"/>
    </location>
</feature>
<gene>
    <name evidence="9" type="ORF">K6Y31_01510</name>
</gene>
<keyword evidence="3 7" id="KW-0732">Signal</keyword>
<comment type="similarity">
    <text evidence="1">Belongs to the peptidase C40 family.</text>
</comment>
<keyword evidence="10" id="KW-1185">Reference proteome</keyword>
<dbReference type="SUPFAM" id="SSF54001">
    <property type="entry name" value="Cysteine proteinases"/>
    <property type="match status" value="1"/>
</dbReference>
<keyword evidence="4" id="KW-0378">Hydrolase</keyword>
<evidence type="ECO:0000256" key="6">
    <source>
        <dbReference type="SAM" id="MobiDB-lite"/>
    </source>
</evidence>
<proteinExistence type="inferred from homology"/>
<protein>
    <submittedName>
        <fullName evidence="9">C40 family peptidase</fullName>
    </submittedName>
</protein>
<feature type="region of interest" description="Disordered" evidence="6">
    <location>
        <begin position="22"/>
        <end position="47"/>
    </location>
</feature>
<sequence length="170" mass="19710">MTLRSLPILLMALFAIGLAGCSSQPERQPRHPMTERPPSVDKKEARRQQDDIELLLAHYERWQGVPYRYGGTTKQGVDCSAYIQHVFRDSFAEMLPRTTLQQAKQGIEIKRSDLQTGDLVFFNVSRRTKHVGVYLEDGQFLHASTSKGVIISQLNNPYWKKRYWMSRRIQ</sequence>
<comment type="caution">
    <text evidence="9">The sequence shown here is derived from an EMBL/GenBank/DDBJ whole genome shotgun (WGS) entry which is preliminary data.</text>
</comment>
<evidence type="ECO:0000256" key="2">
    <source>
        <dbReference type="ARBA" id="ARBA00022670"/>
    </source>
</evidence>
<dbReference type="Proteomes" id="UP001201273">
    <property type="component" value="Unassembled WGS sequence"/>
</dbReference>
<name>A0ABS8W6W4_9GAMM</name>
<feature type="signal peptide" evidence="7">
    <location>
        <begin position="1"/>
        <end position="19"/>
    </location>
</feature>
<evidence type="ECO:0000256" key="7">
    <source>
        <dbReference type="SAM" id="SignalP"/>
    </source>
</evidence>
<dbReference type="PROSITE" id="PS51257">
    <property type="entry name" value="PROKAR_LIPOPROTEIN"/>
    <property type="match status" value="1"/>
</dbReference>
<evidence type="ECO:0000256" key="3">
    <source>
        <dbReference type="ARBA" id="ARBA00022729"/>
    </source>
</evidence>
<evidence type="ECO:0000256" key="1">
    <source>
        <dbReference type="ARBA" id="ARBA00007074"/>
    </source>
</evidence>
<dbReference type="InterPro" id="IPR000064">
    <property type="entry name" value="NLP_P60_dom"/>
</dbReference>
<evidence type="ECO:0000256" key="5">
    <source>
        <dbReference type="ARBA" id="ARBA00022807"/>
    </source>
</evidence>
<dbReference type="Gene3D" id="3.90.1720.10">
    <property type="entry name" value="endopeptidase domain like (from Nostoc punctiforme)"/>
    <property type="match status" value="1"/>
</dbReference>
<dbReference type="InterPro" id="IPR038765">
    <property type="entry name" value="Papain-like_cys_pep_sf"/>
</dbReference>
<dbReference type="RefSeq" id="WP_233051095.1">
    <property type="nucleotide sequence ID" value="NZ_JAIMJA010000001.1"/>
</dbReference>
<evidence type="ECO:0000259" key="8">
    <source>
        <dbReference type="PROSITE" id="PS51935"/>
    </source>
</evidence>
<dbReference type="Pfam" id="PF00877">
    <property type="entry name" value="NLPC_P60"/>
    <property type="match status" value="1"/>
</dbReference>
<evidence type="ECO:0000256" key="4">
    <source>
        <dbReference type="ARBA" id="ARBA00022801"/>
    </source>
</evidence>
<keyword evidence="5" id="KW-0788">Thiol protease</keyword>
<organism evidence="9 10">
    <name type="scientific">Motilimonas cestriensis</name>
    <dbReference type="NCBI Taxonomy" id="2742685"/>
    <lineage>
        <taxon>Bacteria</taxon>
        <taxon>Pseudomonadati</taxon>
        <taxon>Pseudomonadota</taxon>
        <taxon>Gammaproteobacteria</taxon>
        <taxon>Alteromonadales</taxon>
        <taxon>Alteromonadales genera incertae sedis</taxon>
        <taxon>Motilimonas</taxon>
    </lineage>
</organism>
<accession>A0ABS8W6W4</accession>
<feature type="compositionally biased region" description="Basic and acidic residues" evidence="6">
    <location>
        <begin position="27"/>
        <end position="47"/>
    </location>
</feature>
<evidence type="ECO:0000313" key="10">
    <source>
        <dbReference type="Proteomes" id="UP001201273"/>
    </source>
</evidence>
<dbReference type="PROSITE" id="PS51935">
    <property type="entry name" value="NLPC_P60"/>
    <property type="match status" value="1"/>
</dbReference>
<feature type="chain" id="PRO_5046938684" evidence="7">
    <location>
        <begin position="20"/>
        <end position="170"/>
    </location>
</feature>
<dbReference type="EMBL" id="JAIMJA010000001">
    <property type="protein sequence ID" value="MCE2593493.1"/>
    <property type="molecule type" value="Genomic_DNA"/>
</dbReference>